<gene>
    <name evidence="1" type="ORF">FFM53_026485</name>
</gene>
<evidence type="ECO:0000313" key="2">
    <source>
        <dbReference type="Proteomes" id="UP000305673"/>
    </source>
</evidence>
<dbReference type="Proteomes" id="UP000305673">
    <property type="component" value="Plasmid pPR12A201"/>
</dbReference>
<evidence type="ECO:0000313" key="1">
    <source>
        <dbReference type="EMBL" id="QKK19991.1"/>
    </source>
</evidence>
<sequence>MGALDLTATLTAIVNGHKQCQIEDLAVELPHRMIVPKGSRRPVAVVAIIEFQGELAEASSL</sequence>
<keyword evidence="1" id="KW-0614">Plasmid</keyword>
<protein>
    <submittedName>
        <fullName evidence="1">Uncharacterized protein</fullName>
    </submittedName>
</protein>
<keyword evidence="2" id="KW-1185">Reference proteome</keyword>
<dbReference type="EMBL" id="CP054022">
    <property type="protein sequence ID" value="QKK19991.1"/>
    <property type="molecule type" value="Genomic_DNA"/>
</dbReference>
<proteinExistence type="predicted"/>
<dbReference type="RefSeq" id="WP_138388818.1">
    <property type="nucleotide sequence ID" value="NZ_CP054022.1"/>
</dbReference>
<reference evidence="1 2" key="1">
    <citation type="submission" date="2020-05" db="EMBL/GenBank/DDBJ databases">
        <title>Genome sequences of pea root nodulating Rhizobium spp.</title>
        <authorList>
            <person name="Rahi P."/>
        </authorList>
    </citation>
    <scope>NUCLEOTIDE SEQUENCE [LARGE SCALE GENOMIC DNA]</scope>
    <source>
        <strain evidence="2">JKLM 12A2</strain>
        <plasmid evidence="1 2">pPR12A201</plasmid>
    </source>
</reference>
<name>A0ABX6PMX2_9HYPH</name>
<geneLocation type="plasmid" evidence="1 2">
    <name>pPR12A201</name>
</geneLocation>
<accession>A0ABX6PMX2</accession>
<organism evidence="1 2">
    <name type="scientific">Rhizobium indicum</name>
    <dbReference type="NCBI Taxonomy" id="2583231"/>
    <lineage>
        <taxon>Bacteria</taxon>
        <taxon>Pseudomonadati</taxon>
        <taxon>Pseudomonadota</taxon>
        <taxon>Alphaproteobacteria</taxon>
        <taxon>Hyphomicrobiales</taxon>
        <taxon>Rhizobiaceae</taxon>
        <taxon>Rhizobium/Agrobacterium group</taxon>
        <taxon>Rhizobium</taxon>
    </lineage>
</organism>